<dbReference type="Pfam" id="PF07690">
    <property type="entry name" value="MFS_1"/>
    <property type="match status" value="1"/>
</dbReference>
<evidence type="ECO:0000256" key="1">
    <source>
        <dbReference type="ARBA" id="ARBA00004651"/>
    </source>
</evidence>
<evidence type="ECO:0000256" key="4">
    <source>
        <dbReference type="ARBA" id="ARBA00022475"/>
    </source>
</evidence>
<dbReference type="InterPro" id="IPR011701">
    <property type="entry name" value="MFS"/>
</dbReference>
<accession>A0ABQ5YSZ9</accession>
<gene>
    <name evidence="10" type="ORF">GCM10007875_16460</name>
</gene>
<feature type="transmembrane region" description="Helical" evidence="8">
    <location>
        <begin position="314"/>
        <end position="333"/>
    </location>
</feature>
<proteinExistence type="inferred from homology"/>
<comment type="subcellular location">
    <subcellularLocation>
        <location evidence="1">Cell membrane</location>
        <topology evidence="1">Multi-pass membrane protein</topology>
    </subcellularLocation>
</comment>
<dbReference type="NCBIfam" id="TIGR00711">
    <property type="entry name" value="efflux_EmrB"/>
    <property type="match status" value="1"/>
</dbReference>
<keyword evidence="5 8" id="KW-0812">Transmembrane</keyword>
<feature type="transmembrane region" description="Helical" evidence="8">
    <location>
        <begin position="149"/>
        <end position="170"/>
    </location>
</feature>
<keyword evidence="3" id="KW-0813">Transport</keyword>
<dbReference type="CDD" id="cd17503">
    <property type="entry name" value="MFS_LmrB_MDR_like"/>
    <property type="match status" value="1"/>
</dbReference>
<evidence type="ECO:0000256" key="5">
    <source>
        <dbReference type="ARBA" id="ARBA00022692"/>
    </source>
</evidence>
<sequence>MNSKRFGNRSHNHPPLPPNLRLMATMVLGMASFMNILDLTIVNVSVPTIAGDLGVAPAQGTWAITSYAVAEAIMLPMTGWLAGRLGQVRLFMISTAFFTLASLLCGLAPSFQILLAARVLQGVFGAGMIPMSQTLMLQAYPPEKQGLATGIWAMTTVAAPIIGPLTGGWITDNLSWHWIFLINLPVGAICLVLVYALFKNRETPSVQKPVDFVGLGLLAVGVGSLQILLDKGNELDWFNSPTIVALSVVSAIALVILVIWEWYDEHPLVDVHLFTHRNFLVGSICMLVGTLAFFGSNVVFPLWLQTQLGYTSEWAGRTMALGGVLAVFMGPIVGANIGRLDARAVATFGFSMFAVYAYVCAQFTSEVDFATLATTRLIMGVGISCFFLPIITIALSGLSPQEMAGASGLNSFLRNMGSSMGTAIITSYWEHRAQFHHANLAENITSSYAPAQSYMNQLGQLGLGHDATLAMTNRVVESQAYMLSTNNVMLTCGILMVCLAVPIWFAKGPFVRVAADH</sequence>
<feature type="transmembrane region" description="Helical" evidence="8">
    <location>
        <begin position="345"/>
        <end position="365"/>
    </location>
</feature>
<keyword evidence="6 8" id="KW-1133">Transmembrane helix</keyword>
<dbReference type="InterPro" id="IPR020846">
    <property type="entry name" value="MFS_dom"/>
</dbReference>
<feature type="transmembrane region" description="Helical" evidence="8">
    <location>
        <begin position="90"/>
        <end position="109"/>
    </location>
</feature>
<evidence type="ECO:0000256" key="7">
    <source>
        <dbReference type="ARBA" id="ARBA00023136"/>
    </source>
</evidence>
<evidence type="ECO:0000256" key="6">
    <source>
        <dbReference type="ARBA" id="ARBA00022989"/>
    </source>
</evidence>
<dbReference type="EMBL" id="BSOJ01000015">
    <property type="protein sequence ID" value="GLR26556.1"/>
    <property type="molecule type" value="Genomic_DNA"/>
</dbReference>
<dbReference type="PROSITE" id="PS50850">
    <property type="entry name" value="MFS"/>
    <property type="match status" value="1"/>
</dbReference>
<evidence type="ECO:0000313" key="10">
    <source>
        <dbReference type="EMBL" id="GLR26556.1"/>
    </source>
</evidence>
<dbReference type="InterPro" id="IPR004638">
    <property type="entry name" value="EmrB-like"/>
</dbReference>
<feature type="transmembrane region" description="Helical" evidence="8">
    <location>
        <begin position="62"/>
        <end position="83"/>
    </location>
</feature>
<evidence type="ECO:0000256" key="8">
    <source>
        <dbReference type="SAM" id="Phobius"/>
    </source>
</evidence>
<evidence type="ECO:0000256" key="3">
    <source>
        <dbReference type="ARBA" id="ARBA00022448"/>
    </source>
</evidence>
<dbReference type="InterPro" id="IPR036259">
    <property type="entry name" value="MFS_trans_sf"/>
</dbReference>
<name>A0ABQ5YSZ9_9BURK</name>
<dbReference type="Gene3D" id="1.20.1720.10">
    <property type="entry name" value="Multidrug resistance protein D"/>
    <property type="match status" value="1"/>
</dbReference>
<evidence type="ECO:0000313" key="11">
    <source>
        <dbReference type="Proteomes" id="UP001156664"/>
    </source>
</evidence>
<dbReference type="RefSeq" id="WP_284281179.1">
    <property type="nucleotide sequence ID" value="NZ_BSOJ01000015.1"/>
</dbReference>
<keyword evidence="11" id="KW-1185">Reference proteome</keyword>
<feature type="transmembrane region" description="Helical" evidence="8">
    <location>
        <begin position="20"/>
        <end position="42"/>
    </location>
</feature>
<evidence type="ECO:0000256" key="2">
    <source>
        <dbReference type="ARBA" id="ARBA00008537"/>
    </source>
</evidence>
<dbReference type="Gene3D" id="1.20.1250.20">
    <property type="entry name" value="MFS general substrate transporter like domains"/>
    <property type="match status" value="1"/>
</dbReference>
<organism evidence="10 11">
    <name type="scientific">Limnobacter litoralis</name>
    <dbReference type="NCBI Taxonomy" id="481366"/>
    <lineage>
        <taxon>Bacteria</taxon>
        <taxon>Pseudomonadati</taxon>
        <taxon>Pseudomonadota</taxon>
        <taxon>Betaproteobacteria</taxon>
        <taxon>Burkholderiales</taxon>
        <taxon>Burkholderiaceae</taxon>
        <taxon>Limnobacter</taxon>
    </lineage>
</organism>
<feature type="transmembrane region" description="Helical" evidence="8">
    <location>
        <begin position="280"/>
        <end position="302"/>
    </location>
</feature>
<dbReference type="PANTHER" id="PTHR42718:SF9">
    <property type="entry name" value="MAJOR FACILITATOR SUPERFAMILY MULTIDRUG TRANSPORTER MFSC"/>
    <property type="match status" value="1"/>
</dbReference>
<feature type="domain" description="Major facilitator superfamily (MFS) profile" evidence="9">
    <location>
        <begin position="24"/>
        <end position="476"/>
    </location>
</feature>
<reference evidence="11" key="1">
    <citation type="journal article" date="2019" name="Int. J. Syst. Evol. Microbiol.">
        <title>The Global Catalogue of Microorganisms (GCM) 10K type strain sequencing project: providing services to taxonomists for standard genome sequencing and annotation.</title>
        <authorList>
            <consortium name="The Broad Institute Genomics Platform"/>
            <consortium name="The Broad Institute Genome Sequencing Center for Infectious Disease"/>
            <person name="Wu L."/>
            <person name="Ma J."/>
        </authorList>
    </citation>
    <scope>NUCLEOTIDE SEQUENCE [LARGE SCALE GENOMIC DNA]</scope>
    <source>
        <strain evidence="11">NBRC 105857</strain>
    </source>
</reference>
<keyword evidence="7 8" id="KW-0472">Membrane</keyword>
<dbReference type="SUPFAM" id="SSF103473">
    <property type="entry name" value="MFS general substrate transporter"/>
    <property type="match status" value="1"/>
</dbReference>
<dbReference type="Proteomes" id="UP001156664">
    <property type="component" value="Unassembled WGS sequence"/>
</dbReference>
<keyword evidence="4" id="KW-1003">Cell membrane</keyword>
<feature type="transmembrane region" description="Helical" evidence="8">
    <location>
        <begin position="210"/>
        <end position="229"/>
    </location>
</feature>
<protein>
    <submittedName>
        <fullName evidence="10">MFS transporter</fullName>
    </submittedName>
</protein>
<dbReference type="PANTHER" id="PTHR42718">
    <property type="entry name" value="MAJOR FACILITATOR SUPERFAMILY MULTIDRUG TRANSPORTER MFSC"/>
    <property type="match status" value="1"/>
</dbReference>
<comment type="caution">
    <text evidence="10">The sequence shown here is derived from an EMBL/GenBank/DDBJ whole genome shotgun (WGS) entry which is preliminary data.</text>
</comment>
<feature type="transmembrane region" description="Helical" evidence="8">
    <location>
        <begin position="241"/>
        <end position="260"/>
    </location>
</feature>
<evidence type="ECO:0000259" key="9">
    <source>
        <dbReference type="PROSITE" id="PS50850"/>
    </source>
</evidence>
<feature type="transmembrane region" description="Helical" evidence="8">
    <location>
        <begin position="488"/>
        <end position="506"/>
    </location>
</feature>
<feature type="transmembrane region" description="Helical" evidence="8">
    <location>
        <begin position="377"/>
        <end position="398"/>
    </location>
</feature>
<feature type="transmembrane region" description="Helical" evidence="8">
    <location>
        <begin position="176"/>
        <end position="198"/>
    </location>
</feature>
<feature type="transmembrane region" description="Helical" evidence="8">
    <location>
        <begin position="115"/>
        <end position="137"/>
    </location>
</feature>
<comment type="similarity">
    <text evidence="2">Belongs to the major facilitator superfamily. EmrB family.</text>
</comment>